<sequence>MVTTAPRIREIIDATGIRLRVTIERDARGAAVRLHRFDIDAEVRLDIHGVDLLCGYIVAARLAGRQQLPDETSFGPLAATFSLGHDPVVRIEVRRHPLDEAALTIPATMWDRLFAELCIVCAHARALGGMPSAERAA</sequence>
<name>A0A518RE48_9SPHN</name>
<keyword evidence="2" id="KW-1185">Reference proteome</keyword>
<evidence type="ECO:0000313" key="1">
    <source>
        <dbReference type="EMBL" id="QDX25745.1"/>
    </source>
</evidence>
<organism evidence="1 2">
    <name type="scientific">Sphingomonas suaedae</name>
    <dbReference type="NCBI Taxonomy" id="2599297"/>
    <lineage>
        <taxon>Bacteria</taxon>
        <taxon>Pseudomonadati</taxon>
        <taxon>Pseudomonadota</taxon>
        <taxon>Alphaproteobacteria</taxon>
        <taxon>Sphingomonadales</taxon>
        <taxon>Sphingomonadaceae</taxon>
        <taxon>Sphingomonas</taxon>
    </lineage>
</organism>
<dbReference type="KEGG" id="ssua:FPZ54_06745"/>
<accession>A0A518RE48</accession>
<reference evidence="1 2" key="1">
    <citation type="submission" date="2019-07" db="EMBL/GenBank/DDBJ databases">
        <title>Sphingomonas alkalisoli sp. nov., isolated from rhizosphere soil of Suaedae salsa.</title>
        <authorList>
            <person name="Zhang H."/>
            <person name="Xu L."/>
            <person name="Zhang J.-X."/>
            <person name="Sun J.-Q."/>
        </authorList>
    </citation>
    <scope>NUCLEOTIDE SEQUENCE [LARGE SCALE GENOMIC DNA]</scope>
    <source>
        <strain evidence="1 2">XS-10</strain>
    </source>
</reference>
<evidence type="ECO:0000313" key="2">
    <source>
        <dbReference type="Proteomes" id="UP000318055"/>
    </source>
</evidence>
<dbReference type="Proteomes" id="UP000318055">
    <property type="component" value="Chromosome"/>
</dbReference>
<dbReference type="EMBL" id="CP042239">
    <property type="protein sequence ID" value="QDX25745.1"/>
    <property type="molecule type" value="Genomic_DNA"/>
</dbReference>
<proteinExistence type="predicted"/>
<dbReference type="OrthoDB" id="7560255at2"/>
<gene>
    <name evidence="1" type="ORF">FPZ54_06745</name>
</gene>
<dbReference type="AlphaFoldDB" id="A0A518RE48"/>
<dbReference type="RefSeq" id="WP_145845933.1">
    <property type="nucleotide sequence ID" value="NZ_CP042239.1"/>
</dbReference>
<protein>
    <submittedName>
        <fullName evidence="1">Uncharacterized protein</fullName>
    </submittedName>
</protein>